<dbReference type="STRING" id="37752.IW18_00765"/>
<evidence type="ECO:0000259" key="8">
    <source>
        <dbReference type="Pfam" id="PF02397"/>
    </source>
</evidence>
<evidence type="ECO:0000256" key="3">
    <source>
        <dbReference type="ARBA" id="ARBA00022679"/>
    </source>
</evidence>
<dbReference type="Gene3D" id="3.40.50.720">
    <property type="entry name" value="NAD(P)-binding Rossmann-like Domain"/>
    <property type="match status" value="1"/>
</dbReference>
<feature type="transmembrane region" description="Helical" evidence="7">
    <location>
        <begin position="49"/>
        <end position="67"/>
    </location>
</feature>
<evidence type="ECO:0000256" key="4">
    <source>
        <dbReference type="ARBA" id="ARBA00022692"/>
    </source>
</evidence>
<dbReference type="InterPro" id="IPR003362">
    <property type="entry name" value="Bact_transf"/>
</dbReference>
<accession>A0A0D0F4K9</accession>
<reference evidence="9 11" key="1">
    <citation type="submission" date="2015-01" db="EMBL/GenBank/DDBJ databases">
        <title>Genome of Flavobacterium hibernum DSM 12611.</title>
        <authorList>
            <person name="Stropko S.J."/>
            <person name="Pipes S.E."/>
            <person name="Newman J.D."/>
        </authorList>
    </citation>
    <scope>NUCLEOTIDE SEQUENCE [LARGE SCALE GENOMIC DNA]</scope>
    <source>
        <strain evidence="9 11">DSM 12611</strain>
    </source>
</reference>
<dbReference type="OrthoDB" id="9808602at2"/>
<dbReference type="PANTHER" id="PTHR30576:SF0">
    <property type="entry name" value="UNDECAPRENYL-PHOSPHATE N-ACETYLGALACTOSAMINYL 1-PHOSPHATE TRANSFERASE-RELATED"/>
    <property type="match status" value="1"/>
</dbReference>
<dbReference type="EMBL" id="MUGX01000029">
    <property type="protein sequence ID" value="OXA84642.1"/>
    <property type="molecule type" value="Genomic_DNA"/>
</dbReference>
<dbReference type="Proteomes" id="UP000198302">
    <property type="component" value="Unassembled WGS sequence"/>
</dbReference>
<evidence type="ECO:0000313" key="12">
    <source>
        <dbReference type="Proteomes" id="UP000198302"/>
    </source>
</evidence>
<keyword evidence="3" id="KW-0808">Transferase</keyword>
<dbReference type="Pfam" id="PF02397">
    <property type="entry name" value="Bac_transf"/>
    <property type="match status" value="1"/>
</dbReference>
<dbReference type="NCBIfam" id="TIGR03025">
    <property type="entry name" value="EPS_sugtrans"/>
    <property type="match status" value="1"/>
</dbReference>
<name>A0A0D0F4K9_9FLAO</name>
<dbReference type="InterPro" id="IPR017475">
    <property type="entry name" value="EPS_sugar_tfrase"/>
</dbReference>
<evidence type="ECO:0000256" key="6">
    <source>
        <dbReference type="ARBA" id="ARBA00023136"/>
    </source>
</evidence>
<gene>
    <name evidence="10" type="ORF">B0A73_18665</name>
    <name evidence="9" type="ORF">IW18_00765</name>
</gene>
<dbReference type="PANTHER" id="PTHR30576">
    <property type="entry name" value="COLANIC BIOSYNTHESIS UDP-GLUCOSE LIPID CARRIER TRANSFERASE"/>
    <property type="match status" value="1"/>
</dbReference>
<dbReference type="GO" id="GO:0016780">
    <property type="term" value="F:phosphotransferase activity, for other substituted phosphate groups"/>
    <property type="evidence" value="ECO:0007669"/>
    <property type="project" value="TreeGrafter"/>
</dbReference>
<keyword evidence="4 7" id="KW-0812">Transmembrane</keyword>
<evidence type="ECO:0000313" key="9">
    <source>
        <dbReference type="EMBL" id="KIO54576.1"/>
    </source>
</evidence>
<feature type="transmembrane region" description="Helical" evidence="7">
    <location>
        <begin position="79"/>
        <end position="98"/>
    </location>
</feature>
<evidence type="ECO:0000256" key="5">
    <source>
        <dbReference type="ARBA" id="ARBA00022989"/>
    </source>
</evidence>
<dbReference type="AlphaFoldDB" id="A0A0D0F4K9"/>
<evidence type="ECO:0000256" key="2">
    <source>
        <dbReference type="ARBA" id="ARBA00006464"/>
    </source>
</evidence>
<organism evidence="9 11">
    <name type="scientific">Flavobacterium hibernum</name>
    <dbReference type="NCBI Taxonomy" id="37752"/>
    <lineage>
        <taxon>Bacteria</taxon>
        <taxon>Pseudomonadati</taxon>
        <taxon>Bacteroidota</taxon>
        <taxon>Flavobacteriia</taxon>
        <taxon>Flavobacteriales</taxon>
        <taxon>Flavobacteriaceae</taxon>
        <taxon>Flavobacterium</taxon>
    </lineage>
</organism>
<dbReference type="EMBL" id="JPRK01000002">
    <property type="protein sequence ID" value="KIO54576.1"/>
    <property type="molecule type" value="Genomic_DNA"/>
</dbReference>
<protein>
    <recommendedName>
        <fullName evidence="8">Bacterial sugar transferase domain-containing protein</fullName>
    </recommendedName>
</protein>
<comment type="caution">
    <text evidence="9">The sequence shown here is derived from an EMBL/GenBank/DDBJ whole genome shotgun (WGS) entry which is preliminary data.</text>
</comment>
<feature type="domain" description="Bacterial sugar transferase" evidence="8">
    <location>
        <begin position="275"/>
        <end position="459"/>
    </location>
</feature>
<reference evidence="10 12" key="2">
    <citation type="submission" date="2016-11" db="EMBL/GenBank/DDBJ databases">
        <title>Whole genomes of Flavobacteriaceae.</title>
        <authorList>
            <person name="Stine C."/>
            <person name="Li C."/>
            <person name="Tadesse D."/>
        </authorList>
    </citation>
    <scope>NUCLEOTIDE SEQUENCE [LARGE SCALE GENOMIC DNA]</scope>
    <source>
        <strain evidence="10 12">ATCC 51468</strain>
    </source>
</reference>
<comment type="subcellular location">
    <subcellularLocation>
        <location evidence="1">Membrane</location>
        <topology evidence="1">Multi-pass membrane protein</topology>
    </subcellularLocation>
</comment>
<evidence type="ECO:0000313" key="11">
    <source>
        <dbReference type="Proteomes" id="UP000032061"/>
    </source>
</evidence>
<comment type="similarity">
    <text evidence="2">Belongs to the bacterial sugar transferase family.</text>
</comment>
<sequence>MRNRHKFTFIFCSMFTDFFTIVVSVSVFLHFAQTTDVQWSSSFVNNSHLIATAGWLLTTLYFNLYRLDTVFSLPSFYRNSWRVFLCQFLFWQGFIIFFEGLKSYQLSIGASMLQFTFLLLYLLISRFIFTYVLNNIKRWVDKPFVVAIWGFNATSIQLASKLESNSHFFNFLGIINDVEEDNLKDKSSFNHALINAIHKSSEMGIQELYIVVKTEFIDDLNTYFELADRYCIRLKFVPDLSEISKFSFSSSSYENFHIIRPRHEPLQNAYNRLAKRVFDIVFSLLVIIFVLSWLFPILAFIIKKESKGPVLFKQLRTGKKNQSFYCYKFRSMAVNTDSDSVQAKKGDMRVTSVGKFIRRTSLDELPQFFNVLLGDMSVVGPRPHMLKHTEDYNNQINDFMVRHFVKPGITGLAQISGHRGETKKVSDMKRRVKADIDYLQNWSLIKDLKICLRTVVLTLKGDENAF</sequence>
<proteinExistence type="inferred from homology"/>
<evidence type="ECO:0000313" key="10">
    <source>
        <dbReference type="EMBL" id="OXA84642.1"/>
    </source>
</evidence>
<keyword evidence="6 7" id="KW-0472">Membrane</keyword>
<dbReference type="GO" id="GO:0016020">
    <property type="term" value="C:membrane"/>
    <property type="evidence" value="ECO:0007669"/>
    <property type="project" value="UniProtKB-SubCell"/>
</dbReference>
<keyword evidence="5 7" id="KW-1133">Transmembrane helix</keyword>
<evidence type="ECO:0000256" key="1">
    <source>
        <dbReference type="ARBA" id="ARBA00004141"/>
    </source>
</evidence>
<feature type="transmembrane region" description="Helical" evidence="7">
    <location>
        <begin position="104"/>
        <end position="129"/>
    </location>
</feature>
<keyword evidence="12" id="KW-1185">Reference proteome</keyword>
<evidence type="ECO:0000256" key="7">
    <source>
        <dbReference type="SAM" id="Phobius"/>
    </source>
</evidence>
<feature type="transmembrane region" description="Helical" evidence="7">
    <location>
        <begin position="280"/>
        <end position="302"/>
    </location>
</feature>
<dbReference type="Proteomes" id="UP000032061">
    <property type="component" value="Unassembled WGS sequence"/>
</dbReference>
<feature type="transmembrane region" description="Helical" evidence="7">
    <location>
        <begin position="7"/>
        <end position="29"/>
    </location>
</feature>